<dbReference type="PROSITE" id="PS00636">
    <property type="entry name" value="DNAJ_1"/>
    <property type="match status" value="1"/>
</dbReference>
<keyword evidence="4" id="KW-1185">Reference proteome</keyword>
<evidence type="ECO:0000256" key="1">
    <source>
        <dbReference type="SAM" id="MobiDB-lite"/>
    </source>
</evidence>
<accession>A0AA38X9F6</accession>
<dbReference type="CDD" id="cd06257">
    <property type="entry name" value="DnaJ"/>
    <property type="match status" value="1"/>
</dbReference>
<proteinExistence type="predicted"/>
<protein>
    <recommendedName>
        <fullName evidence="2">J domain-containing protein</fullName>
    </recommendedName>
</protein>
<feature type="compositionally biased region" description="Pro residues" evidence="1">
    <location>
        <begin position="70"/>
        <end position="85"/>
    </location>
</feature>
<evidence type="ECO:0000313" key="3">
    <source>
        <dbReference type="EMBL" id="KAJ9609251.1"/>
    </source>
</evidence>
<evidence type="ECO:0000259" key="2">
    <source>
        <dbReference type="PROSITE" id="PS50076"/>
    </source>
</evidence>
<dbReference type="AlphaFoldDB" id="A0AA38X9F6"/>
<dbReference type="PANTHER" id="PTHR24074">
    <property type="entry name" value="CO-CHAPERONE PROTEIN DJLA"/>
    <property type="match status" value="1"/>
</dbReference>
<dbReference type="InterPro" id="IPR036869">
    <property type="entry name" value="J_dom_sf"/>
</dbReference>
<reference evidence="3" key="1">
    <citation type="submission" date="2022-10" db="EMBL/GenBank/DDBJ databases">
        <title>Culturing micro-colonial fungi from biological soil crusts in the Mojave desert and describing Neophaeococcomyces mojavensis, and introducing the new genera and species Taxawa tesnikishii.</title>
        <authorList>
            <person name="Kurbessoian T."/>
            <person name="Stajich J.E."/>
        </authorList>
    </citation>
    <scope>NUCLEOTIDE SEQUENCE</scope>
    <source>
        <strain evidence="3">TK_35</strain>
    </source>
</reference>
<feature type="region of interest" description="Disordered" evidence="1">
    <location>
        <begin position="62"/>
        <end position="157"/>
    </location>
</feature>
<dbReference type="EMBL" id="JAPDRN010000273">
    <property type="protein sequence ID" value="KAJ9609251.1"/>
    <property type="molecule type" value="Genomic_DNA"/>
</dbReference>
<dbReference type="SUPFAM" id="SSF46565">
    <property type="entry name" value="Chaperone J-domain"/>
    <property type="match status" value="1"/>
</dbReference>
<comment type="caution">
    <text evidence="3">The sequence shown here is derived from an EMBL/GenBank/DDBJ whole genome shotgun (WGS) entry which is preliminary data.</text>
</comment>
<dbReference type="InterPro" id="IPR001623">
    <property type="entry name" value="DnaJ_domain"/>
</dbReference>
<evidence type="ECO:0000313" key="4">
    <source>
        <dbReference type="Proteomes" id="UP001172681"/>
    </source>
</evidence>
<dbReference type="Proteomes" id="UP001172681">
    <property type="component" value="Unassembled WGS sequence"/>
</dbReference>
<sequence>MPTYYSVLGVAQTADIAAISSSYKKLVLKTHPDKGGKAEEFIRVHDAYEVLSNVATRAAYDEELQKRCRPPPPPPRAPPPPPPPSDRANRSPFTTPPPRPVPNEYAFRRPRPNDNDNFTTGSPPPRMRRPRANAFFARDGPGADTHGNGQRQAGLNDPDNIAAMRAELDVFKRLSTRATNYHWFVEKWIRNLTSCVGADRLGDIMAYVAHFEVKLKQNMDMLALRQMTMTLIIGGGPAANMFPDPPPLDVGVTCRAMADLDKAVTRFQDIAWGVICIAVRLKEVQTGEADGAVDGNNPDVLNRRLGIVLNGMKKFLETVLFQKNCWFEERNRARTFGV</sequence>
<dbReference type="Pfam" id="PF00226">
    <property type="entry name" value="DnaJ"/>
    <property type="match status" value="1"/>
</dbReference>
<dbReference type="PROSITE" id="PS50076">
    <property type="entry name" value="DNAJ_2"/>
    <property type="match status" value="1"/>
</dbReference>
<name>A0AA38X9F6_9EURO</name>
<dbReference type="InterPro" id="IPR018253">
    <property type="entry name" value="DnaJ_domain_CS"/>
</dbReference>
<dbReference type="InterPro" id="IPR050817">
    <property type="entry name" value="DjlA_DnaK_co-chaperone"/>
</dbReference>
<gene>
    <name evidence="3" type="ORF">H2204_015627</name>
</gene>
<dbReference type="SMART" id="SM00271">
    <property type="entry name" value="DnaJ"/>
    <property type="match status" value="1"/>
</dbReference>
<dbReference type="Gene3D" id="1.10.287.110">
    <property type="entry name" value="DnaJ domain"/>
    <property type="match status" value="1"/>
</dbReference>
<organism evidence="3 4">
    <name type="scientific">Knufia peltigerae</name>
    <dbReference type="NCBI Taxonomy" id="1002370"/>
    <lineage>
        <taxon>Eukaryota</taxon>
        <taxon>Fungi</taxon>
        <taxon>Dikarya</taxon>
        <taxon>Ascomycota</taxon>
        <taxon>Pezizomycotina</taxon>
        <taxon>Eurotiomycetes</taxon>
        <taxon>Chaetothyriomycetidae</taxon>
        <taxon>Chaetothyriales</taxon>
        <taxon>Trichomeriaceae</taxon>
        <taxon>Knufia</taxon>
    </lineage>
</organism>
<feature type="domain" description="J" evidence="2">
    <location>
        <begin position="3"/>
        <end position="64"/>
    </location>
</feature>